<dbReference type="InterPro" id="IPR027417">
    <property type="entry name" value="P-loop_NTPase"/>
</dbReference>
<dbReference type="AlphaFoldDB" id="F0F6W2"/>
<dbReference type="PANTHER" id="PTHR37291">
    <property type="entry name" value="5-METHYLCYTOSINE-SPECIFIC RESTRICTION ENZYME B"/>
    <property type="match status" value="1"/>
</dbReference>
<comment type="caution">
    <text evidence="2">The sequence shown here is derived from an EMBL/GenBank/DDBJ whole genome shotgun (WGS) entry which is preliminary data.</text>
</comment>
<name>F0F6W2_9BACT</name>
<dbReference type="eggNOG" id="COG1401">
    <property type="taxonomic scope" value="Bacteria"/>
</dbReference>
<accession>F0F6W2</accession>
<dbReference type="SUPFAM" id="SSF52540">
    <property type="entry name" value="P-loop containing nucleoside triphosphate hydrolases"/>
    <property type="match status" value="1"/>
</dbReference>
<evidence type="ECO:0000313" key="2">
    <source>
        <dbReference type="EMBL" id="EGC20089.1"/>
    </source>
</evidence>
<evidence type="ECO:0000313" key="3">
    <source>
        <dbReference type="Proteomes" id="UP000005697"/>
    </source>
</evidence>
<dbReference type="InterPro" id="IPR011704">
    <property type="entry name" value="ATPase_dyneun-rel_AAA"/>
</dbReference>
<dbReference type="Pfam" id="PF07728">
    <property type="entry name" value="AAA_5"/>
    <property type="match status" value="1"/>
</dbReference>
<gene>
    <name evidence="2" type="ORF">HMPREF9141_1329</name>
</gene>
<dbReference type="EMBL" id="AEWX01000018">
    <property type="protein sequence ID" value="EGC20089.1"/>
    <property type="molecule type" value="Genomic_DNA"/>
</dbReference>
<dbReference type="STRING" id="888743.HMPREF9141_1329"/>
<dbReference type="GO" id="GO:0016887">
    <property type="term" value="F:ATP hydrolysis activity"/>
    <property type="evidence" value="ECO:0007669"/>
    <property type="project" value="InterPro"/>
</dbReference>
<dbReference type="REBASE" id="43131">
    <property type="entry name" value="Pmu16608McrBP"/>
</dbReference>
<dbReference type="Proteomes" id="UP000005697">
    <property type="component" value="Unassembled WGS sequence"/>
</dbReference>
<feature type="domain" description="ATPase dynein-related AAA" evidence="1">
    <location>
        <begin position="188"/>
        <end position="307"/>
    </location>
</feature>
<dbReference type="GO" id="GO:0005524">
    <property type="term" value="F:ATP binding"/>
    <property type="evidence" value="ECO:0007669"/>
    <property type="project" value="InterPro"/>
</dbReference>
<evidence type="ECO:0000259" key="1">
    <source>
        <dbReference type="Pfam" id="PF07728"/>
    </source>
</evidence>
<reference evidence="2 3" key="1">
    <citation type="submission" date="2011-01" db="EMBL/GenBank/DDBJ databases">
        <authorList>
            <person name="Muzny D."/>
            <person name="Qin X."/>
            <person name="Deng J."/>
            <person name="Jiang H."/>
            <person name="Liu Y."/>
            <person name="Qu J."/>
            <person name="Song X.-Z."/>
            <person name="Zhang L."/>
            <person name="Thornton R."/>
            <person name="Coyle M."/>
            <person name="Francisco L."/>
            <person name="Jackson L."/>
            <person name="Javaid M."/>
            <person name="Korchina V."/>
            <person name="Kovar C."/>
            <person name="Mata R."/>
            <person name="Mathew T."/>
            <person name="Ngo R."/>
            <person name="Nguyen L."/>
            <person name="Nguyen N."/>
            <person name="Okwuonu G."/>
            <person name="Ongeri F."/>
            <person name="Pham C."/>
            <person name="Simmons D."/>
            <person name="Wilczek-Boney K."/>
            <person name="Hale W."/>
            <person name="Jakkamsetti A."/>
            <person name="Pham P."/>
            <person name="Ruth R."/>
            <person name="San Lucas F."/>
            <person name="Warren J."/>
            <person name="Zhang J."/>
            <person name="Zhao Z."/>
            <person name="Zhou C."/>
            <person name="Zhu D."/>
            <person name="Lee S."/>
            <person name="Bess C."/>
            <person name="Blankenburg K."/>
            <person name="Forbes L."/>
            <person name="Fu Q."/>
            <person name="Gubbala S."/>
            <person name="Hirani K."/>
            <person name="Jayaseelan J.C."/>
            <person name="Lara F."/>
            <person name="Munidasa M."/>
            <person name="Palculict T."/>
            <person name="Patil S."/>
            <person name="Pu L.-L."/>
            <person name="Saada N."/>
            <person name="Tang L."/>
            <person name="Weissenberger G."/>
            <person name="Zhu Y."/>
            <person name="Hemphill L."/>
            <person name="Shang Y."/>
            <person name="Youmans B."/>
            <person name="Ayvaz T."/>
            <person name="Ross M."/>
            <person name="Santibanez J."/>
            <person name="Aqrawi P."/>
            <person name="Gross S."/>
            <person name="Joshi V."/>
            <person name="Fowler G."/>
            <person name="Nazareth L."/>
            <person name="Reid J."/>
            <person name="Worley K."/>
            <person name="Petrosino J."/>
            <person name="Highlander S."/>
            <person name="Gibbs R."/>
        </authorList>
    </citation>
    <scope>NUCLEOTIDE SEQUENCE [LARGE SCALE GENOMIC DNA]</scope>
    <source>
        <strain evidence="2 3">DSM 16608</strain>
    </source>
</reference>
<proteinExistence type="predicted"/>
<sequence>MSAEEFRLHMGNDFFRTAYQLACQLGLYLEDQDKYTPRFTHSITEDEAEEYLEHWIQCYYAPNPFTKSLNGLSEPVYVVEELIKYLEQHNSSANLKDALTNIFHDPMGNMDIMTNALNNYSKVIVVKDGFAKLETNYKDYMRQMPNRNDKEAFFKNFDVENRKQKIVTNSLTNKYRPYITAIKSKPFLLLAGISGTGKSRIVRELARACWDEGTDEYKAQKPKNFQMVQVKPNWHDSSDLIGYVSRVSGKAEFVAGEFLKFIAKAWENTETPYFLCLDEMNLAPVEQYFAEYLSVIESRKSHEDGTVTTDPIVEKADEEWYFNLTASLTSDEDIRKQFNEQGICIPQNLIVVGTVNMDETTFSFSRKVLDRAMSIEMNEVDLHGGLTERNEPIGKLDKAELIGYAVDGVDVYAANKEVCETVLTYLDAVNSVLEGTPFKIAYRTRNEFLLYVVNNLPYKKGENDEELPQGYVVARALDEITSMKVLSRIEGDDTKVSDKLLDSLTETIEEGLKEVSGEENTVKSISLAKLKEMKDKLVSGYTSFWS</sequence>
<dbReference type="Gene3D" id="3.40.50.300">
    <property type="entry name" value="P-loop containing nucleotide triphosphate hydrolases"/>
    <property type="match status" value="1"/>
</dbReference>
<dbReference type="HOGENOM" id="CLU_011498_4_0_10"/>
<organism evidence="2 3">
    <name type="scientific">Prevotella multiformis DSM 16608</name>
    <dbReference type="NCBI Taxonomy" id="888743"/>
    <lineage>
        <taxon>Bacteria</taxon>
        <taxon>Pseudomonadati</taxon>
        <taxon>Bacteroidota</taxon>
        <taxon>Bacteroidia</taxon>
        <taxon>Bacteroidales</taxon>
        <taxon>Prevotellaceae</taxon>
        <taxon>Prevotella</taxon>
    </lineage>
</organism>
<dbReference type="PANTHER" id="PTHR37291:SF1">
    <property type="entry name" value="TYPE IV METHYL-DIRECTED RESTRICTION ENZYME ECOKMCRB SUBUNIT"/>
    <property type="match status" value="1"/>
</dbReference>
<protein>
    <recommendedName>
        <fullName evidence="1">ATPase dynein-related AAA domain-containing protein</fullName>
    </recommendedName>
</protein>
<keyword evidence="3" id="KW-1185">Reference proteome</keyword>
<dbReference type="InterPro" id="IPR052934">
    <property type="entry name" value="Methyl-DNA_Rec/Restrict_Enz"/>
</dbReference>